<dbReference type="InterPro" id="IPR044824">
    <property type="entry name" value="MAIN-like"/>
</dbReference>
<dbReference type="Pfam" id="PF10536">
    <property type="entry name" value="PMD"/>
    <property type="match status" value="1"/>
</dbReference>
<dbReference type="PANTHER" id="PTHR46033:SF8">
    <property type="entry name" value="PROTEIN MAINTENANCE OF MERISTEMS-LIKE"/>
    <property type="match status" value="1"/>
</dbReference>
<evidence type="ECO:0000259" key="1">
    <source>
        <dbReference type="Pfam" id="PF10536"/>
    </source>
</evidence>
<gene>
    <name evidence="2" type="ORF">LITE_LOCUS50263</name>
</gene>
<protein>
    <recommendedName>
        <fullName evidence="1">Aminotransferase-like plant mobile domain-containing protein</fullName>
    </recommendedName>
</protein>
<dbReference type="AlphaFoldDB" id="A0AAV0RW33"/>
<dbReference type="PANTHER" id="PTHR46033">
    <property type="entry name" value="PROTEIN MAIN-LIKE 2"/>
    <property type="match status" value="1"/>
</dbReference>
<organism evidence="2 3">
    <name type="scientific">Linum tenue</name>
    <dbReference type="NCBI Taxonomy" id="586396"/>
    <lineage>
        <taxon>Eukaryota</taxon>
        <taxon>Viridiplantae</taxon>
        <taxon>Streptophyta</taxon>
        <taxon>Embryophyta</taxon>
        <taxon>Tracheophyta</taxon>
        <taxon>Spermatophyta</taxon>
        <taxon>Magnoliopsida</taxon>
        <taxon>eudicotyledons</taxon>
        <taxon>Gunneridae</taxon>
        <taxon>Pentapetalae</taxon>
        <taxon>rosids</taxon>
        <taxon>fabids</taxon>
        <taxon>Malpighiales</taxon>
        <taxon>Linaceae</taxon>
        <taxon>Linum</taxon>
    </lineage>
</organism>
<dbReference type="EMBL" id="CAMGYJ010000011">
    <property type="protein sequence ID" value="CAI0604190.1"/>
    <property type="molecule type" value="Genomic_DNA"/>
</dbReference>
<name>A0AAV0RW33_9ROSI</name>
<reference evidence="2" key="1">
    <citation type="submission" date="2022-08" db="EMBL/GenBank/DDBJ databases">
        <authorList>
            <person name="Gutierrez-Valencia J."/>
        </authorList>
    </citation>
    <scope>NUCLEOTIDE SEQUENCE</scope>
</reference>
<evidence type="ECO:0000313" key="3">
    <source>
        <dbReference type="Proteomes" id="UP001154282"/>
    </source>
</evidence>
<feature type="domain" description="Aminotransferase-like plant mobile" evidence="1">
    <location>
        <begin position="2"/>
        <end position="82"/>
    </location>
</feature>
<dbReference type="Proteomes" id="UP001154282">
    <property type="component" value="Unassembled WGS sequence"/>
</dbReference>
<proteinExistence type="predicted"/>
<sequence>MEMDNNLLTAMVERWRKETHTFHLLEGEMMITLKDVAMLTEFPINGDVIIESSQNPLNGWGKLINKQAFRHQHPQGSTTRSSCTTSTRVYVIDPLASEDRWFVTGGCHRCSDREVCSQRT</sequence>
<evidence type="ECO:0000313" key="2">
    <source>
        <dbReference type="EMBL" id="CAI0604190.1"/>
    </source>
</evidence>
<keyword evidence="3" id="KW-1185">Reference proteome</keyword>
<accession>A0AAV0RW33</accession>
<dbReference type="InterPro" id="IPR019557">
    <property type="entry name" value="AminoTfrase-like_pln_mobile"/>
</dbReference>
<comment type="caution">
    <text evidence="2">The sequence shown here is derived from an EMBL/GenBank/DDBJ whole genome shotgun (WGS) entry which is preliminary data.</text>
</comment>
<dbReference type="GO" id="GO:0010073">
    <property type="term" value="P:meristem maintenance"/>
    <property type="evidence" value="ECO:0007669"/>
    <property type="project" value="InterPro"/>
</dbReference>